<dbReference type="Pfam" id="PF03161">
    <property type="entry name" value="LAGLIDADG_2"/>
    <property type="match status" value="1"/>
</dbReference>
<dbReference type="Gene3D" id="3.10.28.10">
    <property type="entry name" value="Homing endonucleases"/>
    <property type="match status" value="2"/>
</dbReference>
<dbReference type="GO" id="GO:0004519">
    <property type="term" value="F:endonuclease activity"/>
    <property type="evidence" value="ECO:0007669"/>
    <property type="project" value="InterPro"/>
</dbReference>
<sequence length="210" mass="24555">MVSLRQRQILIGSILGDGGVYVQKNASRAYYTVKQSKRYKDYIYWLFNELRDKCPSEPKQRKDNQQYYFYTSTDDELTKLQSLFYKDRRKVVPGNIQELLTSPLTLAVWFMDDGTLDYRLKDHCAFHLCTNCFTKEEAQRLASVLGDNFGIVASVHYTLCRGKRHARVYIGSKGRDQFIKLIEPFVLDCFKYKLPQFRHPSETQPHGLVG</sequence>
<reference evidence="2 3" key="1">
    <citation type="journal article" date="2016" name="Nat. Commun.">
        <title>Thousands of microbial genomes shed light on interconnected biogeochemical processes in an aquifer system.</title>
        <authorList>
            <person name="Anantharaman K."/>
            <person name="Brown C.T."/>
            <person name="Hug L.A."/>
            <person name="Sharon I."/>
            <person name="Castelle C.J."/>
            <person name="Probst A.J."/>
            <person name="Thomas B.C."/>
            <person name="Singh A."/>
            <person name="Wilkins M.J."/>
            <person name="Karaoz U."/>
            <person name="Brodie E.L."/>
            <person name="Williams K.H."/>
            <person name="Hubbard S.S."/>
            <person name="Banfield J.F."/>
        </authorList>
    </citation>
    <scope>NUCLEOTIDE SEQUENCE [LARGE SCALE GENOMIC DNA]</scope>
</reference>
<evidence type="ECO:0000313" key="3">
    <source>
        <dbReference type="Proteomes" id="UP000178372"/>
    </source>
</evidence>
<dbReference type="SUPFAM" id="SSF55608">
    <property type="entry name" value="Homing endonucleases"/>
    <property type="match status" value="1"/>
</dbReference>
<dbReference type="InterPro" id="IPR004860">
    <property type="entry name" value="LAGLIDADG_dom"/>
</dbReference>
<evidence type="ECO:0000313" key="2">
    <source>
        <dbReference type="EMBL" id="OGK17106.1"/>
    </source>
</evidence>
<proteinExistence type="predicted"/>
<protein>
    <recommendedName>
        <fullName evidence="1">Homing endonuclease LAGLIDADG domain-containing protein</fullName>
    </recommendedName>
</protein>
<comment type="caution">
    <text evidence="2">The sequence shown here is derived from an EMBL/GenBank/DDBJ whole genome shotgun (WGS) entry which is preliminary data.</text>
</comment>
<dbReference type="Proteomes" id="UP000178372">
    <property type="component" value="Unassembled WGS sequence"/>
</dbReference>
<name>A0A1F7GE17_9BACT</name>
<dbReference type="EMBL" id="MFZF01000004">
    <property type="protein sequence ID" value="OGK17106.1"/>
    <property type="molecule type" value="Genomic_DNA"/>
</dbReference>
<gene>
    <name evidence="2" type="ORF">A2690_01070</name>
</gene>
<dbReference type="InterPro" id="IPR027434">
    <property type="entry name" value="Homing_endonucl"/>
</dbReference>
<organism evidence="2 3">
    <name type="scientific">Candidatus Roizmanbacteria bacterium RIFCSPHIGHO2_01_FULL_39_12b</name>
    <dbReference type="NCBI Taxonomy" id="1802030"/>
    <lineage>
        <taxon>Bacteria</taxon>
        <taxon>Candidatus Roizmaniibacteriota</taxon>
    </lineage>
</organism>
<accession>A0A1F7GE17</accession>
<dbReference type="AlphaFoldDB" id="A0A1F7GE17"/>
<feature type="domain" description="Homing endonuclease LAGLIDADG" evidence="1">
    <location>
        <begin position="7"/>
        <end position="173"/>
    </location>
</feature>
<evidence type="ECO:0000259" key="1">
    <source>
        <dbReference type="Pfam" id="PF03161"/>
    </source>
</evidence>